<keyword evidence="2" id="KW-0614">Plasmid</keyword>
<evidence type="ECO:0000256" key="1">
    <source>
        <dbReference type="SAM" id="MobiDB-lite"/>
    </source>
</evidence>
<geneLocation type="plasmid" evidence="2">
    <name>p911021-KPC</name>
</geneLocation>
<name>A0A4P8WBN9_KLEPN</name>
<reference evidence="2" key="1">
    <citation type="submission" date="2018-10" db="EMBL/GenBank/DDBJ databases">
        <authorList>
            <person name="Zhou D."/>
        </authorList>
    </citation>
    <scope>NUCLEOTIDE SEQUENCE</scope>
    <source>
        <strain evidence="2">911021</strain>
        <plasmid evidence="2">p911021-KPC</plasmid>
    </source>
</reference>
<dbReference type="AlphaFoldDB" id="A0A4P8WBN9"/>
<dbReference type="EMBL" id="MK036888">
    <property type="protein sequence ID" value="QCS39316.1"/>
    <property type="molecule type" value="Genomic_DNA"/>
</dbReference>
<organism evidence="2">
    <name type="scientific">Klebsiella pneumoniae</name>
    <dbReference type="NCBI Taxonomy" id="573"/>
    <lineage>
        <taxon>Bacteria</taxon>
        <taxon>Pseudomonadati</taxon>
        <taxon>Pseudomonadota</taxon>
        <taxon>Gammaproteobacteria</taxon>
        <taxon>Enterobacterales</taxon>
        <taxon>Enterobacteriaceae</taxon>
        <taxon>Klebsiella/Raoultella group</taxon>
        <taxon>Klebsiella</taxon>
        <taxon>Klebsiella pneumoniae complex</taxon>
    </lineage>
</organism>
<proteinExistence type="predicted"/>
<accession>A0A4P8WBN9</accession>
<protein>
    <submittedName>
        <fullName evidence="2">Uncharacterized protein</fullName>
    </submittedName>
</protein>
<feature type="region of interest" description="Disordered" evidence="1">
    <location>
        <begin position="17"/>
        <end position="39"/>
    </location>
</feature>
<evidence type="ECO:0000313" key="2">
    <source>
        <dbReference type="EMBL" id="QCS39316.1"/>
    </source>
</evidence>
<sequence length="39" mass="3998">MFYIDKTSYPISCSLPGQALPATAGSEAPGTTRAGRQPG</sequence>